<comment type="caution">
    <text evidence="1">The sequence shown here is derived from an EMBL/GenBank/DDBJ whole genome shotgun (WGS) entry which is preliminary data.</text>
</comment>
<protein>
    <submittedName>
        <fullName evidence="1">ISL3 family transposase</fullName>
    </submittedName>
</protein>
<gene>
    <name evidence="1" type="ORF">H5S40_06530</name>
</gene>
<name>A0A7W3Y8M5_9LACO</name>
<dbReference type="PANTHER" id="PTHR33498:SF1">
    <property type="entry name" value="TRANSPOSASE FOR INSERTION SEQUENCE ELEMENT IS1557"/>
    <property type="match status" value="1"/>
</dbReference>
<evidence type="ECO:0000313" key="1">
    <source>
        <dbReference type="EMBL" id="MBB1069806.1"/>
    </source>
</evidence>
<keyword evidence="2" id="KW-1185">Reference proteome</keyword>
<proteinExistence type="predicted"/>
<dbReference type="AlphaFoldDB" id="A0A7W3Y8M5"/>
<dbReference type="Proteomes" id="UP000518316">
    <property type="component" value="Unassembled WGS sequence"/>
</dbReference>
<organism evidence="1 2">
    <name type="scientific">Limosilactobacillus albertensis</name>
    <dbReference type="NCBI Taxonomy" id="2759752"/>
    <lineage>
        <taxon>Bacteria</taxon>
        <taxon>Bacillati</taxon>
        <taxon>Bacillota</taxon>
        <taxon>Bacilli</taxon>
        <taxon>Lactobacillales</taxon>
        <taxon>Lactobacillaceae</taxon>
        <taxon>Limosilactobacillus</taxon>
    </lineage>
</organism>
<sequence length="153" mass="17379">MSQNNFILSLLEIKDPNIRITDVIDLPASNPAGQEHTKLIKARLSYPIKQCRHCGFAAVVKNGFRKAHVRLQSLNGIRYELELWKQHYYCCQCQTTFGATTNLTANNQTLSGQLKNQIMEFAKEGLNGKLIARVCHCSPSSVRRTIKERIKPH</sequence>
<accession>A0A7W3Y8M5</accession>
<evidence type="ECO:0000313" key="2">
    <source>
        <dbReference type="Proteomes" id="UP000518316"/>
    </source>
</evidence>
<dbReference type="InterPro" id="IPR047951">
    <property type="entry name" value="Transpos_ISL3"/>
</dbReference>
<dbReference type="PANTHER" id="PTHR33498">
    <property type="entry name" value="TRANSPOSASE FOR INSERTION SEQUENCE ELEMENT IS1557"/>
    <property type="match status" value="1"/>
</dbReference>
<reference evidence="1 2" key="1">
    <citation type="submission" date="2020-07" db="EMBL/GenBank/DDBJ databases">
        <title>Description of Limosilactobacillus balticus sp. nov., Limosilactobacillus agrestis sp. nov., Limosilactobacillus albertensis sp. nov., Limosilactobacillus rudii sp. nov., Limosilactobacillus fastidiosus sp. nov., five novel Limosilactobacillus species isolated from the vertebrate gastrointestinal tract, and proposal of 6 subspecies of Limosilactobacillus reuteri adapted to the gastrointestinal tract of specific vertebrate hosts.</title>
        <authorList>
            <person name="Li F."/>
            <person name="Cheng C."/>
            <person name="Zheng J."/>
            <person name="Quevedo R.M."/>
            <person name="Li J."/>
            <person name="Roos S."/>
            <person name="Gaenzle M.G."/>
            <person name="Walter J."/>
        </authorList>
    </citation>
    <scope>NUCLEOTIDE SEQUENCE [LARGE SCALE GENOMIC DNA]</scope>
    <source>
        <strain evidence="1 2">RRLNB_1_1</strain>
    </source>
</reference>
<feature type="non-terminal residue" evidence="1">
    <location>
        <position position="153"/>
    </location>
</feature>
<dbReference type="EMBL" id="JACIVC010000060">
    <property type="protein sequence ID" value="MBB1069806.1"/>
    <property type="molecule type" value="Genomic_DNA"/>
</dbReference>